<feature type="binding site" evidence="13">
    <location>
        <begin position="75"/>
        <end position="76"/>
    </location>
    <ligand>
        <name>GTP</name>
        <dbReference type="ChEBI" id="CHEBI:37565"/>
    </ligand>
</feature>
<dbReference type="Pfam" id="PF14413">
    <property type="entry name" value="Thg1C"/>
    <property type="match status" value="1"/>
</dbReference>
<feature type="binding site" evidence="13">
    <location>
        <begin position="29"/>
        <end position="34"/>
    </location>
    <ligand>
        <name>GTP</name>
        <dbReference type="ChEBI" id="CHEBI:37565"/>
    </ligand>
</feature>
<evidence type="ECO:0000256" key="8">
    <source>
        <dbReference type="ARBA" id="ARBA00023134"/>
    </source>
</evidence>
<gene>
    <name evidence="18" type="primary">Thg1l</name>
</gene>
<dbReference type="PANTHER" id="PTHR12729:SF6">
    <property type="entry name" value="TRNA(HIS) GUANYLYLTRANSFERASE-RELATED"/>
    <property type="match status" value="1"/>
</dbReference>
<evidence type="ECO:0000256" key="2">
    <source>
        <dbReference type="ARBA" id="ARBA00022679"/>
    </source>
</evidence>
<keyword evidence="6 12" id="KW-0547">Nucleotide-binding</keyword>
<comment type="subunit">
    <text evidence="11">Homotetramer. Interacts with MFN1 and MFN2; functions as a guanyl-nucleotide exchange factor/GEF for MFN2 and also probably MFN1.</text>
</comment>
<feature type="binding site" evidence="14">
    <location>
        <position position="30"/>
    </location>
    <ligand>
        <name>Mg(2+)</name>
        <dbReference type="ChEBI" id="CHEBI:18420"/>
        <label>1</label>
        <note>catalytic</note>
    </ligand>
</feature>
<evidence type="ECO:0000256" key="13">
    <source>
        <dbReference type="PIRSR" id="PIRSR028980-1"/>
    </source>
</evidence>
<evidence type="ECO:0000256" key="11">
    <source>
        <dbReference type="ARBA" id="ARBA00065710"/>
    </source>
</evidence>
<dbReference type="Pfam" id="PF04446">
    <property type="entry name" value="Thg1"/>
    <property type="match status" value="1"/>
</dbReference>
<dbReference type="GO" id="GO:0006400">
    <property type="term" value="P:tRNA modification"/>
    <property type="evidence" value="ECO:0007669"/>
    <property type="project" value="UniProtKB-UniRule"/>
</dbReference>
<dbReference type="GO" id="GO:0008193">
    <property type="term" value="F:tRNA guanylyltransferase activity"/>
    <property type="evidence" value="ECO:0007669"/>
    <property type="project" value="UniProtKB-UniRule"/>
</dbReference>
<dbReference type="GO" id="GO:0005525">
    <property type="term" value="F:GTP binding"/>
    <property type="evidence" value="ECO:0007669"/>
    <property type="project" value="UniProtKB-UniRule"/>
</dbReference>
<evidence type="ECO:0000256" key="7">
    <source>
        <dbReference type="ARBA" id="ARBA00022842"/>
    </source>
</evidence>
<dbReference type="EC" id="2.7.7.79" evidence="12"/>
<name>A0A6F9DVA0_9ASCI</name>
<evidence type="ECO:0000259" key="17">
    <source>
        <dbReference type="Pfam" id="PF14413"/>
    </source>
</evidence>
<dbReference type="EMBL" id="LR791081">
    <property type="protein sequence ID" value="CAB3266943.1"/>
    <property type="molecule type" value="mRNA"/>
</dbReference>
<evidence type="ECO:0000256" key="1">
    <source>
        <dbReference type="ARBA" id="ARBA00010113"/>
    </source>
</evidence>
<accession>A0A6F9DVA0</accession>
<feature type="region of interest" description="Disordered" evidence="15">
    <location>
        <begin position="221"/>
        <end position="242"/>
    </location>
</feature>
<evidence type="ECO:0000256" key="12">
    <source>
        <dbReference type="PIRNR" id="PIRNR028980"/>
    </source>
</evidence>
<feature type="binding site" evidence="14">
    <location>
        <position position="76"/>
    </location>
    <ligand>
        <name>Mg(2+)</name>
        <dbReference type="ChEBI" id="CHEBI:18420"/>
        <label>1</label>
        <note>catalytic</note>
    </ligand>
</feature>
<dbReference type="FunFam" id="3.30.70.3000:FF:000001">
    <property type="entry name" value="tRNA(His) guanylyltransferase"/>
    <property type="match status" value="1"/>
</dbReference>
<comment type="cofactor">
    <cofactor evidence="14">
        <name>Mg(2+)</name>
        <dbReference type="ChEBI" id="CHEBI:18420"/>
    </cofactor>
    <text evidence="14">Binds 2 magnesium ions per subunit.</text>
</comment>
<dbReference type="InterPro" id="IPR025845">
    <property type="entry name" value="Thg1_C_dom"/>
</dbReference>
<feature type="binding site" evidence="14">
    <location>
        <position position="29"/>
    </location>
    <ligand>
        <name>Mg(2+)</name>
        <dbReference type="ChEBI" id="CHEBI:18420"/>
        <label>2</label>
        <note>catalytic</note>
    </ligand>
</feature>
<keyword evidence="4 12" id="KW-0548">Nucleotidyltransferase</keyword>
<evidence type="ECO:0000313" key="18">
    <source>
        <dbReference type="EMBL" id="CAB3266943.1"/>
    </source>
</evidence>
<evidence type="ECO:0000256" key="3">
    <source>
        <dbReference type="ARBA" id="ARBA00022694"/>
    </source>
</evidence>
<comment type="similarity">
    <text evidence="1 12">Belongs to the tRNA(His) guanylyltransferase family.</text>
</comment>
<comment type="function">
    <text evidence="10">Adds a GMP to the 5'-end of tRNA(His) after transcription and RNase P cleavage. This step is essential for proper recognition of the tRNA and for the fidelity of protein synthesis. Also functions as a guanyl-nucleotide exchange factor/GEF for the MFN1 and MFN2 mitofusins thereby regulating mitochondrial fusion. By regulating both mitochondrial dynamics and bioenergetic function, it contributes to cell survival following oxidative stress.</text>
</comment>
<evidence type="ECO:0000256" key="6">
    <source>
        <dbReference type="ARBA" id="ARBA00022741"/>
    </source>
</evidence>
<feature type="binding site" evidence="14">
    <location>
        <position position="29"/>
    </location>
    <ligand>
        <name>Mg(2+)</name>
        <dbReference type="ChEBI" id="CHEBI:18420"/>
        <label>1</label>
        <note>catalytic</note>
    </ligand>
</feature>
<reference evidence="18" key="1">
    <citation type="submission" date="2020-04" db="EMBL/GenBank/DDBJ databases">
        <authorList>
            <person name="Neveu A P."/>
        </authorList>
    </citation>
    <scope>NUCLEOTIDE SEQUENCE</scope>
    <source>
        <tissue evidence="18">Whole embryo</tissue>
    </source>
</reference>
<evidence type="ECO:0000259" key="16">
    <source>
        <dbReference type="Pfam" id="PF04446"/>
    </source>
</evidence>
<evidence type="ECO:0000256" key="4">
    <source>
        <dbReference type="ARBA" id="ARBA00022695"/>
    </source>
</evidence>
<evidence type="ECO:0000256" key="10">
    <source>
        <dbReference type="ARBA" id="ARBA00058346"/>
    </source>
</evidence>
<keyword evidence="7 12" id="KW-0460">Magnesium</keyword>
<keyword evidence="2 12" id="KW-0808">Transferase</keyword>
<evidence type="ECO:0000256" key="14">
    <source>
        <dbReference type="PIRSR" id="PIRSR028980-2"/>
    </source>
</evidence>
<dbReference type="Gene3D" id="3.30.70.3000">
    <property type="match status" value="1"/>
</dbReference>
<keyword evidence="8 12" id="KW-0342">GTP-binding</keyword>
<dbReference type="InterPro" id="IPR038469">
    <property type="entry name" value="tRNAHis_GuaTrfase_Thg1_sf"/>
</dbReference>
<feature type="binding site" evidence="14">
    <location>
        <position position="76"/>
    </location>
    <ligand>
        <name>Mg(2+)</name>
        <dbReference type="ChEBI" id="CHEBI:18420"/>
        <label>2</label>
        <note>catalytic</note>
    </ligand>
</feature>
<feature type="compositionally biased region" description="Basic and acidic residues" evidence="15">
    <location>
        <begin position="229"/>
        <end position="240"/>
    </location>
</feature>
<dbReference type="PIRSF" id="PIRSF028980">
    <property type="entry name" value="tRNAHis_guanylyltransferase"/>
    <property type="match status" value="1"/>
</dbReference>
<evidence type="ECO:0000256" key="9">
    <source>
        <dbReference type="ARBA" id="ARBA00047281"/>
    </source>
</evidence>
<keyword evidence="5 12" id="KW-0479">Metal-binding</keyword>
<protein>
    <recommendedName>
        <fullName evidence="12">tRNA(His) guanylyltransferase</fullName>
        <ecNumber evidence="12">2.7.7.79</ecNumber>
    </recommendedName>
    <alternativeName>
        <fullName evidence="12">tRNA-histidine guanylyltransferase</fullName>
    </alternativeName>
</protein>
<evidence type="ECO:0000256" key="15">
    <source>
        <dbReference type="SAM" id="MobiDB-lite"/>
    </source>
</evidence>
<sequence length="269" mass="31245">MTNSQFEYVRKFELPDMCLPNCWPIVRIDGKNFHKFSHKHEFEKPNDARALKLMSRAAQEVMNGMVDVVLAYGQSDEYSFVFKKSTTSFNRRASKLSSLVVSQFASAYVFHWKSFFPDKELLYPPAFDARTVLYPSDKNLRDYLSWRQVDCHINNLQNTTFWALVHSGLTPTDAQERLKGTLASDKNEILFAQFGINYNNLEQIFRKGTVVIRDKKKPQTFQPAATAGEAKENKRTERGKKQIPTPLLELHVDVIKDEFWKIYPHLLDP</sequence>
<organism evidence="18">
    <name type="scientific">Phallusia mammillata</name>
    <dbReference type="NCBI Taxonomy" id="59560"/>
    <lineage>
        <taxon>Eukaryota</taxon>
        <taxon>Metazoa</taxon>
        <taxon>Chordata</taxon>
        <taxon>Tunicata</taxon>
        <taxon>Ascidiacea</taxon>
        <taxon>Phlebobranchia</taxon>
        <taxon>Ascidiidae</taxon>
        <taxon>Phallusia</taxon>
    </lineage>
</organism>
<dbReference type="InterPro" id="IPR024956">
    <property type="entry name" value="tRNAHis_GuaTrfase_cat"/>
</dbReference>
<evidence type="ECO:0000256" key="5">
    <source>
        <dbReference type="ARBA" id="ARBA00022723"/>
    </source>
</evidence>
<comment type="catalytic activity">
    <reaction evidence="9 12">
        <text>a 5'-end ribonucleotide-tRNA(His) + GTP + ATP + H2O = a 5'-end phospho-guanosine-ribonucleotide-tRNA(His) + AMP + 2 diphosphate + H(+)</text>
        <dbReference type="Rhea" id="RHEA:54564"/>
        <dbReference type="Rhea" id="RHEA-COMP:14193"/>
        <dbReference type="Rhea" id="RHEA-COMP:14917"/>
        <dbReference type="ChEBI" id="CHEBI:15377"/>
        <dbReference type="ChEBI" id="CHEBI:15378"/>
        <dbReference type="ChEBI" id="CHEBI:30616"/>
        <dbReference type="ChEBI" id="CHEBI:33019"/>
        <dbReference type="ChEBI" id="CHEBI:37565"/>
        <dbReference type="ChEBI" id="CHEBI:138282"/>
        <dbReference type="ChEBI" id="CHEBI:141847"/>
        <dbReference type="ChEBI" id="CHEBI:456215"/>
        <dbReference type="EC" id="2.7.7.79"/>
    </reaction>
</comment>
<dbReference type="InterPro" id="IPR007537">
    <property type="entry name" value="tRNAHis_GuaTrfase_Thg1"/>
</dbReference>
<dbReference type="PANTHER" id="PTHR12729">
    <property type="entry name" value="TRNA(HIS) GUANYLYLTRANSFERASE-RELATED"/>
    <property type="match status" value="1"/>
</dbReference>
<dbReference type="AlphaFoldDB" id="A0A6F9DVA0"/>
<proteinExistence type="evidence at transcript level"/>
<dbReference type="GO" id="GO:0000287">
    <property type="term" value="F:magnesium ion binding"/>
    <property type="evidence" value="ECO:0007669"/>
    <property type="project" value="UniProtKB-UniRule"/>
</dbReference>
<keyword evidence="3 12" id="KW-0819">tRNA processing</keyword>
<feature type="domain" description="tRNAHis guanylyltransferase catalytic" evidence="16">
    <location>
        <begin position="6"/>
        <end position="135"/>
    </location>
</feature>
<feature type="domain" description="Thg1 C-terminal" evidence="17">
    <location>
        <begin position="138"/>
        <end position="256"/>
    </location>
</feature>